<evidence type="ECO:0000256" key="1">
    <source>
        <dbReference type="SAM" id="MobiDB-lite"/>
    </source>
</evidence>
<dbReference type="Pfam" id="PF17906">
    <property type="entry name" value="HTH_48"/>
    <property type="match status" value="1"/>
</dbReference>
<dbReference type="GO" id="GO:0005634">
    <property type="term" value="C:nucleus"/>
    <property type="evidence" value="ECO:0007669"/>
    <property type="project" value="TreeGrafter"/>
</dbReference>
<dbReference type="GO" id="GO:0031297">
    <property type="term" value="P:replication fork processing"/>
    <property type="evidence" value="ECO:0007669"/>
    <property type="project" value="TreeGrafter"/>
</dbReference>
<dbReference type="Gene3D" id="3.30.420.10">
    <property type="entry name" value="Ribonuclease H-like superfamily/Ribonuclease H"/>
    <property type="match status" value="1"/>
</dbReference>
<dbReference type="GO" id="GO:0042800">
    <property type="term" value="F:histone H3K4 methyltransferase activity"/>
    <property type="evidence" value="ECO:0007669"/>
    <property type="project" value="TreeGrafter"/>
</dbReference>
<evidence type="ECO:0000313" key="4">
    <source>
        <dbReference type="WBParaSite" id="ACRNAN_Path_674.g2521.t1"/>
    </source>
</evidence>
<dbReference type="Gene3D" id="1.10.10.1450">
    <property type="match status" value="1"/>
</dbReference>
<dbReference type="GO" id="GO:0046975">
    <property type="term" value="F:histone H3K36 methyltransferase activity"/>
    <property type="evidence" value="ECO:0007669"/>
    <property type="project" value="TreeGrafter"/>
</dbReference>
<dbReference type="Proteomes" id="UP000887540">
    <property type="component" value="Unplaced"/>
</dbReference>
<name>A0A914CBA0_9BILA</name>
<dbReference type="Pfam" id="PF01359">
    <property type="entry name" value="Transposase_1"/>
    <property type="match status" value="1"/>
</dbReference>
<dbReference type="GO" id="GO:0003697">
    <property type="term" value="F:single-stranded DNA binding"/>
    <property type="evidence" value="ECO:0007669"/>
    <property type="project" value="TreeGrafter"/>
</dbReference>
<dbReference type="WBParaSite" id="ACRNAN_Path_674.g2521.t1">
    <property type="protein sequence ID" value="ACRNAN_Path_674.g2521.t1"/>
    <property type="gene ID" value="ACRNAN_Path_674.g2521"/>
</dbReference>
<dbReference type="GO" id="GO:0000729">
    <property type="term" value="P:DNA double-strand break processing"/>
    <property type="evidence" value="ECO:0007669"/>
    <property type="project" value="TreeGrafter"/>
</dbReference>
<keyword evidence="3" id="KW-1185">Reference proteome</keyword>
<feature type="domain" description="Mos1 transposase HTH" evidence="2">
    <location>
        <begin position="8"/>
        <end position="53"/>
    </location>
</feature>
<feature type="region of interest" description="Disordered" evidence="1">
    <location>
        <begin position="341"/>
        <end position="487"/>
    </location>
</feature>
<organism evidence="3 4">
    <name type="scientific">Acrobeloides nanus</name>
    <dbReference type="NCBI Taxonomy" id="290746"/>
    <lineage>
        <taxon>Eukaryota</taxon>
        <taxon>Metazoa</taxon>
        <taxon>Ecdysozoa</taxon>
        <taxon>Nematoda</taxon>
        <taxon>Chromadorea</taxon>
        <taxon>Rhabditida</taxon>
        <taxon>Tylenchina</taxon>
        <taxon>Cephalobomorpha</taxon>
        <taxon>Cephaloboidea</taxon>
        <taxon>Cephalobidae</taxon>
        <taxon>Acrobeloides</taxon>
    </lineage>
</organism>
<dbReference type="PRINTS" id="PR01217">
    <property type="entry name" value="PRICHEXTENSN"/>
</dbReference>
<dbReference type="PANTHER" id="PTHR46060">
    <property type="entry name" value="MARINER MOS1 TRANSPOSASE-LIKE PROTEIN"/>
    <property type="match status" value="1"/>
</dbReference>
<dbReference type="InterPro" id="IPR052709">
    <property type="entry name" value="Transposase-MT_Hybrid"/>
</dbReference>
<dbReference type="PANTHER" id="PTHR46060:SF2">
    <property type="entry name" value="HISTONE-LYSINE N-METHYLTRANSFERASE SETMAR"/>
    <property type="match status" value="1"/>
</dbReference>
<dbReference type="InterPro" id="IPR001888">
    <property type="entry name" value="Transposase_1"/>
</dbReference>
<evidence type="ECO:0000259" key="2">
    <source>
        <dbReference type="Pfam" id="PF17906"/>
    </source>
</evidence>
<dbReference type="GO" id="GO:0015074">
    <property type="term" value="P:DNA integration"/>
    <property type="evidence" value="ECO:0007669"/>
    <property type="project" value="TreeGrafter"/>
</dbReference>
<accession>A0A914CBA0</accession>
<proteinExistence type="predicted"/>
<protein>
    <submittedName>
        <fullName evidence="4">Mos1 transposase HTH domain-containing protein</fullName>
    </submittedName>
</protein>
<dbReference type="InterPro" id="IPR041426">
    <property type="entry name" value="Mos1_HTH"/>
</dbReference>
<dbReference type="AlphaFoldDB" id="A0A914CBA0"/>
<dbReference type="GO" id="GO:0003690">
    <property type="term" value="F:double-stranded DNA binding"/>
    <property type="evidence" value="ECO:0007669"/>
    <property type="project" value="TreeGrafter"/>
</dbReference>
<dbReference type="GO" id="GO:0000793">
    <property type="term" value="C:condensed chromosome"/>
    <property type="evidence" value="ECO:0007669"/>
    <property type="project" value="TreeGrafter"/>
</dbReference>
<dbReference type="InterPro" id="IPR036397">
    <property type="entry name" value="RNaseH_sf"/>
</dbReference>
<sequence length="510" mass="57601">MEKNRGVIRELLKYEFELGHTAKEAMDNINRAKGHGIVAKRTAYEWFSKFKNNQMEIADKKRAGRPREIDRAAVINTVEAHPSMTTRMLAEDFDCAQSQIVEILHAAGKKWLRSRWVPKELTEAQKRKRVEIATRLLRRHRRSPFFEYIVTCDEKWIPFVNDERHGEWRSPGQKPGQTPRKDFRAKKAMLCVWWDRRGPIFWELLEQGKTVKSGVYCEQLDRVRRALRNRRIPVIFLYDNAKPHRSRQTRQKVEDLGWEPLDHAPYSPDMAPSDFYLFRSLEHWLRGKKFKTIEEMRESLEEFFASKDRDCDSFPFVCKKSLTNAPTTTTIKNSPSTIISTTTKPTTPITTTITNSPSTTITSTTDKPTTPTTTTITNSLSTTITSTTAKPTTPTTTTITNSPSTTITSTTDKPTTPTTTTITNSPSITITSTTDKPTTPTTTMITHSPSTTNTSITTKPAAPTTTTITNSPSTTNTSITTKPAASTTTSIPLSTTVQAFNFDTMANCTR</sequence>
<dbReference type="GO" id="GO:0000014">
    <property type="term" value="F:single-stranded DNA endodeoxyribonuclease activity"/>
    <property type="evidence" value="ECO:0007669"/>
    <property type="project" value="TreeGrafter"/>
</dbReference>
<reference evidence="4" key="1">
    <citation type="submission" date="2022-11" db="UniProtKB">
        <authorList>
            <consortium name="WormBaseParasite"/>
        </authorList>
    </citation>
    <scope>IDENTIFICATION</scope>
</reference>
<feature type="compositionally biased region" description="Low complexity" evidence="1">
    <location>
        <begin position="341"/>
        <end position="485"/>
    </location>
</feature>
<dbReference type="GO" id="GO:0006303">
    <property type="term" value="P:double-strand break repair via nonhomologous end joining"/>
    <property type="evidence" value="ECO:0007669"/>
    <property type="project" value="TreeGrafter"/>
</dbReference>
<dbReference type="GO" id="GO:0044774">
    <property type="term" value="P:mitotic DNA integrity checkpoint signaling"/>
    <property type="evidence" value="ECO:0007669"/>
    <property type="project" value="TreeGrafter"/>
</dbReference>
<dbReference type="GO" id="GO:0035861">
    <property type="term" value="C:site of double-strand break"/>
    <property type="evidence" value="ECO:0007669"/>
    <property type="project" value="TreeGrafter"/>
</dbReference>
<dbReference type="GO" id="GO:0044547">
    <property type="term" value="F:DNA topoisomerase binding"/>
    <property type="evidence" value="ECO:0007669"/>
    <property type="project" value="TreeGrafter"/>
</dbReference>
<evidence type="ECO:0000313" key="3">
    <source>
        <dbReference type="Proteomes" id="UP000887540"/>
    </source>
</evidence>